<keyword evidence="2" id="KW-1133">Transmembrane helix</keyword>
<keyword evidence="2" id="KW-0812">Transmembrane</keyword>
<feature type="compositionally biased region" description="Pro residues" evidence="1">
    <location>
        <begin position="48"/>
        <end position="72"/>
    </location>
</feature>
<proteinExistence type="predicted"/>
<comment type="caution">
    <text evidence="3">The sequence shown here is derived from an EMBL/GenBank/DDBJ whole genome shotgun (WGS) entry which is preliminary data.</text>
</comment>
<evidence type="ECO:0000313" key="4">
    <source>
        <dbReference type="Proteomes" id="UP000240542"/>
    </source>
</evidence>
<feature type="transmembrane region" description="Helical" evidence="2">
    <location>
        <begin position="270"/>
        <end position="291"/>
    </location>
</feature>
<feature type="transmembrane region" description="Helical" evidence="2">
    <location>
        <begin position="174"/>
        <end position="207"/>
    </location>
</feature>
<dbReference type="EMBL" id="PYGA01000009">
    <property type="protein sequence ID" value="PSK97118.1"/>
    <property type="molecule type" value="Genomic_DNA"/>
</dbReference>
<feature type="compositionally biased region" description="Gly residues" evidence="1">
    <location>
        <begin position="1"/>
        <end position="10"/>
    </location>
</feature>
<keyword evidence="2" id="KW-0472">Membrane</keyword>
<gene>
    <name evidence="3" type="ORF">CLV63_109121</name>
</gene>
<dbReference type="PANTHER" id="PTHR33133">
    <property type="entry name" value="OS08G0107100 PROTEIN-RELATED"/>
    <property type="match status" value="1"/>
</dbReference>
<feature type="transmembrane region" description="Helical" evidence="2">
    <location>
        <begin position="324"/>
        <end position="344"/>
    </location>
</feature>
<feature type="compositionally biased region" description="Pro residues" evidence="1">
    <location>
        <begin position="81"/>
        <end position="94"/>
    </location>
</feature>
<protein>
    <submittedName>
        <fullName evidence="3">Membrane-anchored glycerophosphoryl diester phosphodiesterase (GDPDase)</fullName>
    </submittedName>
</protein>
<evidence type="ECO:0000256" key="1">
    <source>
        <dbReference type="SAM" id="MobiDB-lite"/>
    </source>
</evidence>
<feature type="transmembrane region" description="Helical" evidence="2">
    <location>
        <begin position="364"/>
        <end position="397"/>
    </location>
</feature>
<dbReference type="PANTHER" id="PTHR33133:SF1">
    <property type="entry name" value="EXPRESSED PROTEIN-RELATED"/>
    <property type="match status" value="1"/>
</dbReference>
<organism evidence="3 4">
    <name type="scientific">Murinocardiopsis flavida</name>
    <dbReference type="NCBI Taxonomy" id="645275"/>
    <lineage>
        <taxon>Bacteria</taxon>
        <taxon>Bacillati</taxon>
        <taxon>Actinomycetota</taxon>
        <taxon>Actinomycetes</taxon>
        <taxon>Streptosporangiales</taxon>
        <taxon>Nocardiopsidaceae</taxon>
        <taxon>Murinocardiopsis</taxon>
    </lineage>
</organism>
<feature type="region of interest" description="Disordered" evidence="1">
    <location>
        <begin position="1"/>
        <end position="97"/>
    </location>
</feature>
<accession>A0A2P8DIV9</accession>
<evidence type="ECO:0000256" key="2">
    <source>
        <dbReference type="SAM" id="Phobius"/>
    </source>
</evidence>
<reference evidence="3 4" key="1">
    <citation type="submission" date="2018-03" db="EMBL/GenBank/DDBJ databases">
        <title>Genomic Encyclopedia of Archaeal and Bacterial Type Strains, Phase II (KMG-II): from individual species to whole genera.</title>
        <authorList>
            <person name="Goeker M."/>
        </authorList>
    </citation>
    <scope>NUCLEOTIDE SEQUENCE [LARGE SCALE GENOMIC DNA]</scope>
    <source>
        <strain evidence="3 4">DSM 45312</strain>
    </source>
</reference>
<dbReference type="AlphaFoldDB" id="A0A2P8DIV9"/>
<name>A0A2P8DIV9_9ACTN</name>
<sequence>MTQDDGGGWQPPGSGPYPPAQHGPGWQGGPGGPQGPPPGGGWAAPGGPQGPDPYGPQGPPPPGGGGWGPPPGSGGAWGPSPMGPPPHSGWVPPPREPRPGVVALRPLTLGDIFNGTFAYMRENPKATLGISVLVIGLASILPAFGSAVLLGELSSLTAAPPSNVDNPDELLDELLATGAFGFGAILAGLLVNAIAVLVLSGLLAGVIGRAVLGHRLSFGDAIAAVNGRIGAILGLGAVQLLIYFLMIAIAGGVTVLNVAVIAATWQSTEWYVFIPMVLLSVFAYVAFYAWIMNKFALAMPAVVLERIGPFSALGRSWALTRRSWWRVFLILLLSQVLVSVVGSILNFPFSMVNQAAPLGGDAAWVGITVGVATFLGTAVSGAVTSPFLAGVTTLLYVDMRMRREGFDLELQTATRGGHESVGAEVYLRDRPRPYGEQYGAPH</sequence>
<keyword evidence="4" id="KW-1185">Reference proteome</keyword>
<evidence type="ECO:0000313" key="3">
    <source>
        <dbReference type="EMBL" id="PSK97118.1"/>
    </source>
</evidence>
<feature type="transmembrane region" description="Helical" evidence="2">
    <location>
        <begin position="128"/>
        <end position="154"/>
    </location>
</feature>
<dbReference type="Proteomes" id="UP000240542">
    <property type="component" value="Unassembled WGS sequence"/>
</dbReference>